<dbReference type="SUPFAM" id="SSF54637">
    <property type="entry name" value="Thioesterase/thiol ester dehydrase-isomerase"/>
    <property type="match status" value="1"/>
</dbReference>
<proteinExistence type="inferred from homology"/>
<dbReference type="RefSeq" id="WP_146536279.1">
    <property type="nucleotide sequence ID" value="NZ_SJPX01000005.1"/>
</dbReference>
<name>A0A5C6EDM6_9BACT</name>
<comment type="caution">
    <text evidence="3">The sequence shown here is derived from an EMBL/GenBank/DDBJ whole genome shotgun (WGS) entry which is preliminary data.</text>
</comment>
<accession>A0A5C6EDM6</accession>
<dbReference type="OrthoDB" id="9801517at2"/>
<comment type="similarity">
    <text evidence="1">Belongs to the 4-hydroxybenzoyl-CoA thioesterase family.</text>
</comment>
<dbReference type="GO" id="GO:0047617">
    <property type="term" value="F:fatty acyl-CoA hydrolase activity"/>
    <property type="evidence" value="ECO:0007669"/>
    <property type="project" value="TreeGrafter"/>
</dbReference>
<keyword evidence="2" id="KW-0378">Hydrolase</keyword>
<evidence type="ECO:0000256" key="2">
    <source>
        <dbReference type="ARBA" id="ARBA00022801"/>
    </source>
</evidence>
<sequence>MTPFYDYYHTVTAEEIDAQAHVHNLRYLQWSLWAASAHTAAIGFDSKSALAAGFGWVVRHHDVTYKAAAVAGDDVVVRTWVSQIDRISSRRQYAITRPADRKMLARVSTRWVYVDLRVHKVVAIPTEATKHMEICENSPGMPWE</sequence>
<reference evidence="3 4" key="1">
    <citation type="submission" date="2019-02" db="EMBL/GenBank/DDBJ databases">
        <title>Deep-cultivation of Planctomycetes and their phenomic and genomic characterization uncovers novel biology.</title>
        <authorList>
            <person name="Wiegand S."/>
            <person name="Jogler M."/>
            <person name="Boedeker C."/>
            <person name="Pinto D."/>
            <person name="Vollmers J."/>
            <person name="Rivas-Marin E."/>
            <person name="Kohn T."/>
            <person name="Peeters S.H."/>
            <person name="Heuer A."/>
            <person name="Rast P."/>
            <person name="Oberbeckmann S."/>
            <person name="Bunk B."/>
            <person name="Jeske O."/>
            <person name="Meyerdierks A."/>
            <person name="Storesund J.E."/>
            <person name="Kallscheuer N."/>
            <person name="Luecker S."/>
            <person name="Lage O.M."/>
            <person name="Pohl T."/>
            <person name="Merkel B.J."/>
            <person name="Hornburger P."/>
            <person name="Mueller R.-W."/>
            <person name="Bruemmer F."/>
            <person name="Labrenz M."/>
            <person name="Spormann A.M."/>
            <person name="Op Den Camp H."/>
            <person name="Overmann J."/>
            <person name="Amann R."/>
            <person name="Jetten M.S.M."/>
            <person name="Mascher T."/>
            <person name="Medema M.H."/>
            <person name="Devos D.P."/>
            <person name="Kaster A.-K."/>
            <person name="Ovreas L."/>
            <person name="Rohde M."/>
            <person name="Galperin M.Y."/>
            <person name="Jogler C."/>
        </authorList>
    </citation>
    <scope>NUCLEOTIDE SEQUENCE [LARGE SCALE GENOMIC DNA]</scope>
    <source>
        <strain evidence="3 4">Poly59</strain>
    </source>
</reference>
<dbReference type="AlphaFoldDB" id="A0A5C6EDM6"/>
<keyword evidence="4" id="KW-1185">Reference proteome</keyword>
<dbReference type="PANTHER" id="PTHR31793">
    <property type="entry name" value="4-HYDROXYBENZOYL-COA THIOESTERASE FAMILY MEMBER"/>
    <property type="match status" value="1"/>
</dbReference>
<gene>
    <name evidence="3" type="ORF">Poly59_46650</name>
</gene>
<dbReference type="InterPro" id="IPR050563">
    <property type="entry name" value="4-hydroxybenzoyl-CoA_TE"/>
</dbReference>
<dbReference type="CDD" id="cd00586">
    <property type="entry name" value="4HBT"/>
    <property type="match status" value="1"/>
</dbReference>
<dbReference type="Proteomes" id="UP000317977">
    <property type="component" value="Unassembled WGS sequence"/>
</dbReference>
<evidence type="ECO:0000313" key="3">
    <source>
        <dbReference type="EMBL" id="TWU47823.1"/>
    </source>
</evidence>
<dbReference type="Pfam" id="PF13279">
    <property type="entry name" value="4HBT_2"/>
    <property type="match status" value="1"/>
</dbReference>
<dbReference type="EMBL" id="SJPX01000005">
    <property type="protein sequence ID" value="TWU47823.1"/>
    <property type="molecule type" value="Genomic_DNA"/>
</dbReference>
<dbReference type="PANTHER" id="PTHR31793:SF27">
    <property type="entry name" value="NOVEL THIOESTERASE SUPERFAMILY DOMAIN AND SAPOSIN A-TYPE DOMAIN CONTAINING PROTEIN (0610012H03RIK)"/>
    <property type="match status" value="1"/>
</dbReference>
<dbReference type="InterPro" id="IPR029069">
    <property type="entry name" value="HotDog_dom_sf"/>
</dbReference>
<evidence type="ECO:0000256" key="1">
    <source>
        <dbReference type="ARBA" id="ARBA00005953"/>
    </source>
</evidence>
<dbReference type="Gene3D" id="3.10.129.10">
    <property type="entry name" value="Hotdog Thioesterase"/>
    <property type="match status" value="1"/>
</dbReference>
<evidence type="ECO:0000313" key="4">
    <source>
        <dbReference type="Proteomes" id="UP000317977"/>
    </source>
</evidence>
<protein>
    <submittedName>
        <fullName evidence="3">Acyl-ACP thioesterase</fullName>
    </submittedName>
</protein>
<organism evidence="3 4">
    <name type="scientific">Rubripirellula reticaptiva</name>
    <dbReference type="NCBI Taxonomy" id="2528013"/>
    <lineage>
        <taxon>Bacteria</taxon>
        <taxon>Pseudomonadati</taxon>
        <taxon>Planctomycetota</taxon>
        <taxon>Planctomycetia</taxon>
        <taxon>Pirellulales</taxon>
        <taxon>Pirellulaceae</taxon>
        <taxon>Rubripirellula</taxon>
    </lineage>
</organism>